<dbReference type="RefSeq" id="WP_078502438.1">
    <property type="nucleotide sequence ID" value="NZ_MSZX01000015.1"/>
</dbReference>
<dbReference type="Proteomes" id="UP000190188">
    <property type="component" value="Unassembled WGS sequence"/>
</dbReference>
<name>A0A1T2X135_9BACL</name>
<evidence type="ECO:0000313" key="2">
    <source>
        <dbReference type="Proteomes" id="UP000190188"/>
    </source>
</evidence>
<dbReference type="AlphaFoldDB" id="A0A1T2X135"/>
<reference evidence="1 2" key="1">
    <citation type="submission" date="2017-01" db="EMBL/GenBank/DDBJ databases">
        <title>Genome analysis of Paenibacillus selenitrireducens ES3-24.</title>
        <authorList>
            <person name="Xu D."/>
            <person name="Yao R."/>
            <person name="Zheng S."/>
        </authorList>
    </citation>
    <scope>NUCLEOTIDE SEQUENCE [LARGE SCALE GENOMIC DNA]</scope>
    <source>
        <strain evidence="1 2">ES3-24</strain>
    </source>
</reference>
<evidence type="ECO:0000313" key="1">
    <source>
        <dbReference type="EMBL" id="OPA73590.1"/>
    </source>
</evidence>
<organism evidence="1 2">
    <name type="scientific">Paenibacillus selenitireducens</name>
    <dbReference type="NCBI Taxonomy" id="1324314"/>
    <lineage>
        <taxon>Bacteria</taxon>
        <taxon>Bacillati</taxon>
        <taxon>Bacillota</taxon>
        <taxon>Bacilli</taxon>
        <taxon>Bacillales</taxon>
        <taxon>Paenibacillaceae</taxon>
        <taxon>Paenibacillus</taxon>
    </lineage>
</organism>
<dbReference type="EMBL" id="MSZX01000015">
    <property type="protein sequence ID" value="OPA73590.1"/>
    <property type="molecule type" value="Genomic_DNA"/>
</dbReference>
<sequence>MKKTVYLIVVILLLFSFFIVKYNSGAKTIQEALSISHPERIVILHEEKTKDGILVFYQISKNDFSAAVVKKRFGNYRVMYSGAQGEIHLTLDRFGFTYMFFPAIKNTSFPIYFGLIRNPEITQIKIVEKKRNMEEKAKIIEGTDARIWLLDMKKFEGSEFQIIALSEDNKEIAKRDDNISLQVADQNPIQGE</sequence>
<keyword evidence="2" id="KW-1185">Reference proteome</keyword>
<dbReference type="OrthoDB" id="1902411at2"/>
<accession>A0A1T2X135</accession>
<comment type="caution">
    <text evidence="1">The sequence shown here is derived from an EMBL/GenBank/DDBJ whole genome shotgun (WGS) entry which is preliminary data.</text>
</comment>
<proteinExistence type="predicted"/>
<gene>
    <name evidence="1" type="ORF">BVG16_27660</name>
</gene>
<protein>
    <submittedName>
        <fullName evidence="1">Uncharacterized protein</fullName>
    </submittedName>
</protein>